<feature type="region of interest" description="Disordered" evidence="1">
    <location>
        <begin position="8"/>
        <end position="32"/>
    </location>
</feature>
<reference evidence="2" key="2">
    <citation type="submission" date="2023-04" db="EMBL/GenBank/DDBJ databases">
        <authorList>
            <person name="Bruccoleri R.E."/>
            <person name="Oakeley E.J."/>
            <person name="Faust A.-M."/>
            <person name="Dessus-Babus S."/>
            <person name="Altorfer M."/>
            <person name="Burckhardt D."/>
            <person name="Oertli M."/>
            <person name="Naumann U."/>
            <person name="Petersen F."/>
            <person name="Wong J."/>
        </authorList>
    </citation>
    <scope>NUCLEOTIDE SEQUENCE</scope>
    <source>
        <strain evidence="2">GSM-AAB239-AS_SAM_17_03QT</strain>
        <tissue evidence="2">Leaf</tissue>
    </source>
</reference>
<proteinExistence type="predicted"/>
<feature type="compositionally biased region" description="Polar residues" evidence="1">
    <location>
        <begin position="20"/>
        <end position="32"/>
    </location>
</feature>
<comment type="caution">
    <text evidence="2">The sequence shown here is derived from an EMBL/GenBank/DDBJ whole genome shotgun (WGS) entry which is preliminary data.</text>
</comment>
<reference evidence="2" key="1">
    <citation type="journal article" date="2023" name="GigaByte">
        <title>Genome assembly of the bearded iris, Iris pallida Lam.</title>
        <authorList>
            <person name="Bruccoleri R.E."/>
            <person name="Oakeley E.J."/>
            <person name="Faust A.M.E."/>
            <person name="Altorfer M."/>
            <person name="Dessus-Babus S."/>
            <person name="Burckhardt D."/>
            <person name="Oertli M."/>
            <person name="Naumann U."/>
            <person name="Petersen F."/>
            <person name="Wong J."/>
        </authorList>
    </citation>
    <scope>NUCLEOTIDE SEQUENCE</scope>
    <source>
        <strain evidence="2">GSM-AAB239-AS_SAM_17_03QT</strain>
    </source>
</reference>
<protein>
    <submittedName>
        <fullName evidence="2">Uncharacterized protein</fullName>
    </submittedName>
</protein>
<organism evidence="2 3">
    <name type="scientific">Iris pallida</name>
    <name type="common">Sweet iris</name>
    <dbReference type="NCBI Taxonomy" id="29817"/>
    <lineage>
        <taxon>Eukaryota</taxon>
        <taxon>Viridiplantae</taxon>
        <taxon>Streptophyta</taxon>
        <taxon>Embryophyta</taxon>
        <taxon>Tracheophyta</taxon>
        <taxon>Spermatophyta</taxon>
        <taxon>Magnoliopsida</taxon>
        <taxon>Liliopsida</taxon>
        <taxon>Asparagales</taxon>
        <taxon>Iridaceae</taxon>
        <taxon>Iridoideae</taxon>
        <taxon>Irideae</taxon>
        <taxon>Iris</taxon>
    </lineage>
</organism>
<dbReference type="Proteomes" id="UP001140949">
    <property type="component" value="Unassembled WGS sequence"/>
</dbReference>
<sequence length="32" mass="3468">MIRPEACLDDSLLNHLDTGSGVSDTRTTVPRP</sequence>
<gene>
    <name evidence="2" type="ORF">M6B38_308790</name>
</gene>
<dbReference type="EMBL" id="JANAVB010008921">
    <property type="protein sequence ID" value="KAJ6841036.1"/>
    <property type="molecule type" value="Genomic_DNA"/>
</dbReference>
<accession>A0AAX6HJ01</accession>
<evidence type="ECO:0000313" key="3">
    <source>
        <dbReference type="Proteomes" id="UP001140949"/>
    </source>
</evidence>
<evidence type="ECO:0000256" key="1">
    <source>
        <dbReference type="SAM" id="MobiDB-lite"/>
    </source>
</evidence>
<dbReference type="AlphaFoldDB" id="A0AAX6HJ01"/>
<name>A0AAX6HJ01_IRIPA</name>
<keyword evidence="3" id="KW-1185">Reference proteome</keyword>
<evidence type="ECO:0000313" key="2">
    <source>
        <dbReference type="EMBL" id="KAJ6841036.1"/>
    </source>
</evidence>